<sequence>MDEQGTGKSDPKLWSQFRLHLPPSSTSLSSMFRPISGHGDSAMHRKRCRIHIGGDGPHSGSMAIVDSLHEISIQYQPSILIKQVAKFLEFLSITFKWLQGNVGAPSFVRRLVLAHMANSSSFIPQPAVVHIDLATPLAMRLHTLALHCIPFSLGAVTQSDLAGECAACPCYSGPLTWMLSLCQHLNSSGKKHSPGFYKTTAVVYNNSVLSPTAHKHNSRGCQSRRNGSSVPQERFSGDVANWGGYTPIHHNYHQWKQQLVVKHKDQQIQAVGTLVQAPQIIVNTLLVPKTEWDWIGQLLCSSTNTPSTTQLLVLGDEVEGSDNVGMKGLLEREAGMLVEECTDSLSDTASAHGASVGQGCNLKMTAWGMIGSHSMAKCIGRHRVIGAPAAAASKSGACGWNGRVHMEAMEGHQWEGSIMSIDGGVDSYVAVWDADSGGGHGRPFDGW</sequence>
<gene>
    <name evidence="2" type="ORF">IW261DRAFT_1420853</name>
</gene>
<reference evidence="2" key="1">
    <citation type="submission" date="2023-06" db="EMBL/GenBank/DDBJ databases">
        <authorList>
            <consortium name="Lawrence Berkeley National Laboratory"/>
            <person name="Ahrendt S."/>
            <person name="Sahu N."/>
            <person name="Indic B."/>
            <person name="Wong-Bajracharya J."/>
            <person name="Merenyi Z."/>
            <person name="Ke H.-M."/>
            <person name="Monk M."/>
            <person name="Kocsube S."/>
            <person name="Drula E."/>
            <person name="Lipzen A."/>
            <person name="Balint B."/>
            <person name="Henrissat B."/>
            <person name="Andreopoulos B."/>
            <person name="Martin F.M."/>
            <person name="Harder C.B."/>
            <person name="Rigling D."/>
            <person name="Ford K.L."/>
            <person name="Foster G.D."/>
            <person name="Pangilinan J."/>
            <person name="Papanicolaou A."/>
            <person name="Barry K."/>
            <person name="LaButti K."/>
            <person name="Viragh M."/>
            <person name="Koriabine M."/>
            <person name="Yan M."/>
            <person name="Riley R."/>
            <person name="Champramary S."/>
            <person name="Plett K.L."/>
            <person name="Tsai I.J."/>
            <person name="Slot J."/>
            <person name="Sipos G."/>
            <person name="Plett J."/>
            <person name="Nagy L.G."/>
            <person name="Grigoriev I.V."/>
        </authorList>
    </citation>
    <scope>NUCLEOTIDE SEQUENCE</scope>
    <source>
        <strain evidence="2">ICMP 16352</strain>
    </source>
</reference>
<evidence type="ECO:0000313" key="2">
    <source>
        <dbReference type="EMBL" id="KAK0477548.1"/>
    </source>
</evidence>
<dbReference type="Proteomes" id="UP001175227">
    <property type="component" value="Unassembled WGS sequence"/>
</dbReference>
<feature type="region of interest" description="Disordered" evidence="1">
    <location>
        <begin position="213"/>
        <end position="233"/>
    </location>
</feature>
<dbReference type="AlphaFoldDB" id="A0AA39P605"/>
<dbReference type="EMBL" id="JAUEPR010000016">
    <property type="protein sequence ID" value="KAK0477548.1"/>
    <property type="molecule type" value="Genomic_DNA"/>
</dbReference>
<comment type="caution">
    <text evidence="2">The sequence shown here is derived from an EMBL/GenBank/DDBJ whole genome shotgun (WGS) entry which is preliminary data.</text>
</comment>
<organism evidence="2 3">
    <name type="scientific">Armillaria novae-zelandiae</name>
    <dbReference type="NCBI Taxonomy" id="153914"/>
    <lineage>
        <taxon>Eukaryota</taxon>
        <taxon>Fungi</taxon>
        <taxon>Dikarya</taxon>
        <taxon>Basidiomycota</taxon>
        <taxon>Agaricomycotina</taxon>
        <taxon>Agaricomycetes</taxon>
        <taxon>Agaricomycetidae</taxon>
        <taxon>Agaricales</taxon>
        <taxon>Marasmiineae</taxon>
        <taxon>Physalacriaceae</taxon>
        <taxon>Armillaria</taxon>
    </lineage>
</organism>
<evidence type="ECO:0000256" key="1">
    <source>
        <dbReference type="SAM" id="MobiDB-lite"/>
    </source>
</evidence>
<protein>
    <submittedName>
        <fullName evidence="2">Uncharacterized protein</fullName>
    </submittedName>
</protein>
<proteinExistence type="predicted"/>
<accession>A0AA39P605</accession>
<evidence type="ECO:0000313" key="3">
    <source>
        <dbReference type="Proteomes" id="UP001175227"/>
    </source>
</evidence>
<feature type="compositionally biased region" description="Polar residues" evidence="1">
    <location>
        <begin position="219"/>
        <end position="231"/>
    </location>
</feature>
<keyword evidence="3" id="KW-1185">Reference proteome</keyword>
<name>A0AA39P605_9AGAR</name>